<dbReference type="PANTHER" id="PTHR34501:SF9">
    <property type="entry name" value="MAJOR OUTER MEMBRANE PROTEIN P.IA"/>
    <property type="match status" value="1"/>
</dbReference>
<feature type="signal peptide" evidence="11">
    <location>
        <begin position="1"/>
        <end position="20"/>
    </location>
</feature>
<dbReference type="GO" id="GO:0006811">
    <property type="term" value="P:monoatomic ion transport"/>
    <property type="evidence" value="ECO:0007669"/>
    <property type="project" value="UniProtKB-KW"/>
</dbReference>
<gene>
    <name evidence="13" type="ORF">LMG28614_06401</name>
</gene>
<keyword evidence="10" id="KW-0998">Cell outer membrane</keyword>
<keyword evidence="8" id="KW-0626">Porin</keyword>
<evidence type="ECO:0000313" key="13">
    <source>
        <dbReference type="EMBL" id="CAB3806456.1"/>
    </source>
</evidence>
<organism evidence="13 14">
    <name type="scientific">Paraburkholderia ultramafica</name>
    <dbReference type="NCBI Taxonomy" id="1544867"/>
    <lineage>
        <taxon>Bacteria</taxon>
        <taxon>Pseudomonadati</taxon>
        <taxon>Pseudomonadota</taxon>
        <taxon>Betaproteobacteria</taxon>
        <taxon>Burkholderiales</taxon>
        <taxon>Burkholderiaceae</taxon>
        <taxon>Paraburkholderia</taxon>
    </lineage>
</organism>
<protein>
    <submittedName>
        <fullName evidence="13">Outer membrane porin protein 32</fullName>
    </submittedName>
</protein>
<dbReference type="AlphaFoldDB" id="A0A6S7DH55"/>
<dbReference type="InterPro" id="IPR050298">
    <property type="entry name" value="Gram-neg_bact_OMP"/>
</dbReference>
<keyword evidence="7" id="KW-0406">Ion transport</keyword>
<dbReference type="Proteomes" id="UP000494365">
    <property type="component" value="Unassembled WGS sequence"/>
</dbReference>
<dbReference type="SUPFAM" id="SSF56935">
    <property type="entry name" value="Porins"/>
    <property type="match status" value="1"/>
</dbReference>
<dbReference type="InterPro" id="IPR023614">
    <property type="entry name" value="Porin_dom_sf"/>
</dbReference>
<feature type="chain" id="PRO_5028939809" evidence="11">
    <location>
        <begin position="21"/>
        <end position="392"/>
    </location>
</feature>
<feature type="domain" description="Porin" evidence="12">
    <location>
        <begin position="8"/>
        <end position="363"/>
    </location>
</feature>
<evidence type="ECO:0000259" key="12">
    <source>
        <dbReference type="Pfam" id="PF13609"/>
    </source>
</evidence>
<evidence type="ECO:0000256" key="2">
    <source>
        <dbReference type="ARBA" id="ARBA00011233"/>
    </source>
</evidence>
<evidence type="ECO:0000256" key="6">
    <source>
        <dbReference type="ARBA" id="ARBA00022729"/>
    </source>
</evidence>
<comment type="subunit">
    <text evidence="2">Homotrimer.</text>
</comment>
<dbReference type="CDD" id="cd00342">
    <property type="entry name" value="gram_neg_porins"/>
    <property type="match status" value="1"/>
</dbReference>
<keyword evidence="4" id="KW-1134">Transmembrane beta strand</keyword>
<keyword evidence="3" id="KW-0813">Transport</keyword>
<keyword evidence="9" id="KW-0472">Membrane</keyword>
<evidence type="ECO:0000256" key="10">
    <source>
        <dbReference type="ARBA" id="ARBA00023237"/>
    </source>
</evidence>
<accession>A0A6S7DH55</accession>
<keyword evidence="6 11" id="KW-0732">Signal</keyword>
<dbReference type="GO" id="GO:0009279">
    <property type="term" value="C:cell outer membrane"/>
    <property type="evidence" value="ECO:0007669"/>
    <property type="project" value="UniProtKB-SubCell"/>
</dbReference>
<evidence type="ECO:0000256" key="4">
    <source>
        <dbReference type="ARBA" id="ARBA00022452"/>
    </source>
</evidence>
<evidence type="ECO:0000313" key="14">
    <source>
        <dbReference type="Proteomes" id="UP000494365"/>
    </source>
</evidence>
<evidence type="ECO:0000256" key="3">
    <source>
        <dbReference type="ARBA" id="ARBA00022448"/>
    </source>
</evidence>
<dbReference type="EMBL" id="CADIKK010000045">
    <property type="protein sequence ID" value="CAB3806456.1"/>
    <property type="molecule type" value="Genomic_DNA"/>
</dbReference>
<dbReference type="GO" id="GO:0046930">
    <property type="term" value="C:pore complex"/>
    <property type="evidence" value="ECO:0007669"/>
    <property type="project" value="UniProtKB-KW"/>
</dbReference>
<evidence type="ECO:0000256" key="7">
    <source>
        <dbReference type="ARBA" id="ARBA00023065"/>
    </source>
</evidence>
<proteinExistence type="predicted"/>
<dbReference type="Gene3D" id="2.40.160.10">
    <property type="entry name" value="Porin"/>
    <property type="match status" value="1"/>
</dbReference>
<dbReference type="RefSeq" id="WP_175153322.1">
    <property type="nucleotide sequence ID" value="NZ_CADIKK010000045.1"/>
</dbReference>
<dbReference type="Pfam" id="PF13609">
    <property type="entry name" value="Porin_4"/>
    <property type="match status" value="1"/>
</dbReference>
<dbReference type="InterPro" id="IPR033900">
    <property type="entry name" value="Gram_neg_porin_domain"/>
</dbReference>
<keyword evidence="5" id="KW-0812">Transmembrane</keyword>
<dbReference type="PANTHER" id="PTHR34501">
    <property type="entry name" value="PROTEIN YDDL-RELATED"/>
    <property type="match status" value="1"/>
</dbReference>
<keyword evidence="14" id="KW-1185">Reference proteome</keyword>
<evidence type="ECO:0000256" key="9">
    <source>
        <dbReference type="ARBA" id="ARBA00023136"/>
    </source>
</evidence>
<name>A0A6S7DH55_9BURK</name>
<evidence type="ECO:0000256" key="5">
    <source>
        <dbReference type="ARBA" id="ARBA00022692"/>
    </source>
</evidence>
<evidence type="ECO:0000256" key="8">
    <source>
        <dbReference type="ARBA" id="ARBA00023114"/>
    </source>
</evidence>
<evidence type="ECO:0000256" key="11">
    <source>
        <dbReference type="SAM" id="SignalP"/>
    </source>
</evidence>
<comment type="subcellular location">
    <subcellularLocation>
        <location evidence="1">Cell outer membrane</location>
        <topology evidence="1">Multi-pass membrane protein</topology>
    </subcellularLocation>
</comment>
<evidence type="ECO:0000256" key="1">
    <source>
        <dbReference type="ARBA" id="ARBA00004571"/>
    </source>
</evidence>
<reference evidence="13 14" key="1">
    <citation type="submission" date="2020-04" db="EMBL/GenBank/DDBJ databases">
        <authorList>
            <person name="De Canck E."/>
        </authorList>
    </citation>
    <scope>NUCLEOTIDE SEQUENCE [LARGE SCALE GENOMIC DNA]</scope>
    <source>
        <strain evidence="13 14">LMG 28614</strain>
    </source>
</reference>
<dbReference type="GO" id="GO:0015288">
    <property type="term" value="F:porin activity"/>
    <property type="evidence" value="ECO:0007669"/>
    <property type="project" value="UniProtKB-KW"/>
</dbReference>
<sequence length="392" mass="41200">MKLRVTGVAALLAFTGVAHAQSSVTIYGSVDSGLLWQNTSAANFLPNAKLNPNTGHVFRFKDGGIYSSLFGMKGTEDIGAGYKINFRLQGSFDSGTGKFALSDTPGTPAIFNQIATVGASGPFGRLDAGRQLAPMAYAFADTDVRNAQFFGSVLTAWLTMNTASGWPGTSTNGQIGALYDSNALVYNSPTFYGVSVALEYAPGGVPGQIQGGTRESAVLKYSNYGLNAAAVYYNGHDANPFGPKFPTTPATPATGLNNNRFTYFGAKYTWRGFSVSGSFGNGRNPANENGNAAIGGASGDFDMWTAGLGYRFSPAFGVTSGVYYVKDEKHSQNQSTAYVIGADYSLSKATVLYAQAGYVSNRGAMNQELVYGQPTAVGKNTAAGMIGIRHNF</sequence>